<reference evidence="1 2" key="1">
    <citation type="journal article" date="2020" name="G3 (Bethesda)">
        <title>Improved Reference Genome for Cyclotella cryptica CCMP332, a Model for Cell Wall Morphogenesis, Salinity Adaptation, and Lipid Production in Diatoms (Bacillariophyta).</title>
        <authorList>
            <person name="Roberts W.R."/>
            <person name="Downey K.M."/>
            <person name="Ruck E.C."/>
            <person name="Traller J.C."/>
            <person name="Alverson A.J."/>
        </authorList>
    </citation>
    <scope>NUCLEOTIDE SEQUENCE [LARGE SCALE GENOMIC DNA]</scope>
    <source>
        <strain evidence="1 2">CCMP332</strain>
    </source>
</reference>
<dbReference type="EMBL" id="JABMIG020000135">
    <property type="protein sequence ID" value="KAL3789906.1"/>
    <property type="molecule type" value="Genomic_DNA"/>
</dbReference>
<gene>
    <name evidence="1" type="ORF">HJC23_010591</name>
</gene>
<organism evidence="1 2">
    <name type="scientific">Cyclotella cryptica</name>
    <dbReference type="NCBI Taxonomy" id="29204"/>
    <lineage>
        <taxon>Eukaryota</taxon>
        <taxon>Sar</taxon>
        <taxon>Stramenopiles</taxon>
        <taxon>Ochrophyta</taxon>
        <taxon>Bacillariophyta</taxon>
        <taxon>Coscinodiscophyceae</taxon>
        <taxon>Thalassiosirophycidae</taxon>
        <taxon>Stephanodiscales</taxon>
        <taxon>Stephanodiscaceae</taxon>
        <taxon>Cyclotella</taxon>
    </lineage>
</organism>
<dbReference type="AlphaFoldDB" id="A0ABD3PRL4"/>
<evidence type="ECO:0000313" key="2">
    <source>
        <dbReference type="Proteomes" id="UP001516023"/>
    </source>
</evidence>
<keyword evidence="2" id="KW-1185">Reference proteome</keyword>
<protein>
    <submittedName>
        <fullName evidence="1">Uncharacterized protein</fullName>
    </submittedName>
</protein>
<name>A0ABD3PRL4_9STRA</name>
<sequence>MRHISLAIMGEQTHTFASKMIYPLGLDSIARSWYVEYQCCFLSEINKSSKVSLALLGQISFSLKESMTKSARKRYCLFGMGTTLEDEEVLSSIVRGRGMVTWQMTPV</sequence>
<evidence type="ECO:0000313" key="1">
    <source>
        <dbReference type="EMBL" id="KAL3789906.1"/>
    </source>
</evidence>
<accession>A0ABD3PRL4</accession>
<proteinExistence type="predicted"/>
<dbReference type="Proteomes" id="UP001516023">
    <property type="component" value="Unassembled WGS sequence"/>
</dbReference>
<comment type="caution">
    <text evidence="1">The sequence shown here is derived from an EMBL/GenBank/DDBJ whole genome shotgun (WGS) entry which is preliminary data.</text>
</comment>